<feature type="transmembrane region" description="Helical" evidence="5">
    <location>
        <begin position="79"/>
        <end position="98"/>
    </location>
</feature>
<evidence type="ECO:0000313" key="9">
    <source>
        <dbReference type="Proteomes" id="UP001153203"/>
    </source>
</evidence>
<comment type="caution">
    <text evidence="8">The sequence shown here is derived from an EMBL/GenBank/DDBJ whole genome shotgun (WGS) entry which is preliminary data.</text>
</comment>
<keyword evidence="5" id="KW-0472">Membrane</keyword>
<evidence type="ECO:0000256" key="5">
    <source>
        <dbReference type="SAM" id="Phobius"/>
    </source>
</evidence>
<keyword evidence="4" id="KW-0572">Peptidoglycan-anchor</keyword>
<evidence type="ECO:0000256" key="3">
    <source>
        <dbReference type="ARBA" id="ARBA00022729"/>
    </source>
</evidence>
<sequence length="108" mass="12109">MIMKMNNEKLKVSLAFLGLSCLANLFLTQPVSANMMQSKIGFTVHQDVRDTGVLPPEIPQNGQLVHYNLLPSTGSTQEYSLILFGCMIILFVAVFFLARRYVEKGKLE</sequence>
<dbReference type="RefSeq" id="WP_279359872.1">
    <property type="nucleotide sequence ID" value="NZ_JAMWDY010000003.1"/>
</dbReference>
<dbReference type="Pfam" id="PF00746">
    <property type="entry name" value="Gram_pos_anchor"/>
    <property type="match status" value="1"/>
</dbReference>
<feature type="chain" id="PRO_5040927605" evidence="6">
    <location>
        <begin position="34"/>
        <end position="108"/>
    </location>
</feature>
<evidence type="ECO:0000256" key="1">
    <source>
        <dbReference type="ARBA" id="ARBA00022512"/>
    </source>
</evidence>
<dbReference type="InterPro" id="IPR019931">
    <property type="entry name" value="LPXTG_anchor"/>
</dbReference>
<dbReference type="EMBL" id="JAMWGI010000004">
    <property type="protein sequence ID" value="MDG6193855.1"/>
    <property type="molecule type" value="Genomic_DNA"/>
</dbReference>
<organism evidence="8 9">
    <name type="scientific">Lactococcus formosensis</name>
    <dbReference type="NCBI Taxonomy" id="1281486"/>
    <lineage>
        <taxon>Bacteria</taxon>
        <taxon>Bacillati</taxon>
        <taxon>Bacillota</taxon>
        <taxon>Bacilli</taxon>
        <taxon>Lactobacillales</taxon>
        <taxon>Streptococcaceae</taxon>
        <taxon>Lactococcus</taxon>
    </lineage>
</organism>
<protein>
    <submittedName>
        <fullName evidence="8">LPXTG cell wall anchor domain-containing protein</fullName>
    </submittedName>
</protein>
<dbReference type="NCBIfam" id="TIGR01167">
    <property type="entry name" value="LPXTG_anchor"/>
    <property type="match status" value="1"/>
</dbReference>
<dbReference type="Proteomes" id="UP001153203">
    <property type="component" value="Unassembled WGS sequence"/>
</dbReference>
<keyword evidence="2" id="KW-0964">Secreted</keyword>
<reference evidence="8" key="1">
    <citation type="submission" date="2022-06" db="EMBL/GenBank/DDBJ databases">
        <title>Lactococcus from bovine mastitis in China.</title>
        <authorList>
            <person name="Lin Y."/>
            <person name="Han B."/>
        </authorList>
    </citation>
    <scope>NUCLEOTIDE SEQUENCE</scope>
    <source>
        <strain evidence="8">Hebei-B-39</strain>
    </source>
</reference>
<keyword evidence="5" id="KW-0812">Transmembrane</keyword>
<accession>A0A9X4P9U0</accession>
<keyword evidence="3 6" id="KW-0732">Signal</keyword>
<evidence type="ECO:0000259" key="7">
    <source>
        <dbReference type="Pfam" id="PF00746"/>
    </source>
</evidence>
<keyword evidence="5" id="KW-1133">Transmembrane helix</keyword>
<evidence type="ECO:0000256" key="6">
    <source>
        <dbReference type="SAM" id="SignalP"/>
    </source>
</evidence>
<feature type="signal peptide" evidence="6">
    <location>
        <begin position="1"/>
        <end position="33"/>
    </location>
</feature>
<evidence type="ECO:0000256" key="4">
    <source>
        <dbReference type="ARBA" id="ARBA00023088"/>
    </source>
</evidence>
<keyword evidence="1" id="KW-0134">Cell wall</keyword>
<name>A0A9X4P9U0_9LACT</name>
<feature type="domain" description="Gram-positive cocci surface proteins LPxTG" evidence="7">
    <location>
        <begin position="70"/>
        <end position="100"/>
    </location>
</feature>
<gene>
    <name evidence="8" type="ORF">NF708_07565</name>
</gene>
<evidence type="ECO:0000313" key="8">
    <source>
        <dbReference type="EMBL" id="MDG6193855.1"/>
    </source>
</evidence>
<evidence type="ECO:0000256" key="2">
    <source>
        <dbReference type="ARBA" id="ARBA00022525"/>
    </source>
</evidence>
<proteinExistence type="predicted"/>
<dbReference type="AlphaFoldDB" id="A0A9X4P9U0"/>